<accession>A0A4U6XDA9</accession>
<reference evidence="1 2" key="1">
    <citation type="journal article" date="2019" name="PLoS ONE">
        <title>Comparative genome analysis indicates high evolutionary potential of pathogenicity genes in Colletotrichum tanaceti.</title>
        <authorList>
            <person name="Lelwala R.V."/>
            <person name="Korhonen P.K."/>
            <person name="Young N.D."/>
            <person name="Scott J.B."/>
            <person name="Ades P.A."/>
            <person name="Gasser R.B."/>
            <person name="Taylor P.W.J."/>
        </authorList>
    </citation>
    <scope>NUCLEOTIDE SEQUENCE [LARGE SCALE GENOMIC DNA]</scope>
    <source>
        <strain evidence="1">BRIP57314</strain>
    </source>
</reference>
<gene>
    <name evidence="1" type="ORF">CTA1_3356</name>
</gene>
<protein>
    <submittedName>
        <fullName evidence="1">Uncharacterized protein</fullName>
    </submittedName>
</protein>
<organism evidence="1 2">
    <name type="scientific">Colletotrichum tanaceti</name>
    <dbReference type="NCBI Taxonomy" id="1306861"/>
    <lineage>
        <taxon>Eukaryota</taxon>
        <taxon>Fungi</taxon>
        <taxon>Dikarya</taxon>
        <taxon>Ascomycota</taxon>
        <taxon>Pezizomycotina</taxon>
        <taxon>Sordariomycetes</taxon>
        <taxon>Hypocreomycetidae</taxon>
        <taxon>Glomerellales</taxon>
        <taxon>Glomerellaceae</taxon>
        <taxon>Colletotrichum</taxon>
        <taxon>Colletotrichum destructivum species complex</taxon>
    </lineage>
</organism>
<proteinExistence type="predicted"/>
<evidence type="ECO:0000313" key="2">
    <source>
        <dbReference type="Proteomes" id="UP000310108"/>
    </source>
</evidence>
<dbReference type="EMBL" id="PJEX01000169">
    <property type="protein sequence ID" value="TKW53758.1"/>
    <property type="molecule type" value="Genomic_DNA"/>
</dbReference>
<name>A0A4U6XDA9_9PEZI</name>
<comment type="caution">
    <text evidence="1">The sequence shown here is derived from an EMBL/GenBank/DDBJ whole genome shotgun (WGS) entry which is preliminary data.</text>
</comment>
<dbReference type="OrthoDB" id="20872at2759"/>
<dbReference type="STRING" id="1306861.A0A4U6XDA9"/>
<dbReference type="AlphaFoldDB" id="A0A4U6XDA9"/>
<keyword evidence="2" id="KW-1185">Reference proteome</keyword>
<dbReference type="Proteomes" id="UP000310108">
    <property type="component" value="Unassembled WGS sequence"/>
</dbReference>
<evidence type="ECO:0000313" key="1">
    <source>
        <dbReference type="EMBL" id="TKW53758.1"/>
    </source>
</evidence>
<sequence>MTAWKRESLLSTFLYFDSRARLRAGGVMDRQGCVLRTLPRETQTMEMFPPDLGLLETTTTTTTIIPFPKRLVGSYGLRVPIVIRLASALRNDLALVLKYQYVSMTNGDGDGISFPPVPGWMINRVVVTPSGSTIKDVAVLCQEESEQWTPEFVRQVSGGKWDGRYIADTSFPASIRRSGLETLTRYRVRVSNEKVHGPLLFLVDVEDLEGENYSLEVHHDRGYKLARKSGI</sequence>